<comment type="caution">
    <text evidence="2">The sequence shown here is derived from an EMBL/GenBank/DDBJ whole genome shotgun (WGS) entry which is preliminary data.</text>
</comment>
<reference evidence="2" key="1">
    <citation type="journal article" date="2019" name="Sci. Rep.">
        <title>Draft genome of Tanacetum cinerariifolium, the natural source of mosquito coil.</title>
        <authorList>
            <person name="Yamashiro T."/>
            <person name="Shiraishi A."/>
            <person name="Satake H."/>
            <person name="Nakayama K."/>
        </authorList>
    </citation>
    <scope>NUCLEOTIDE SEQUENCE</scope>
</reference>
<sequence length="216" mass="23606">MLIQHQAEVGKGSRKPTEPQHIPSTALPSHIVPILTVASSSQPKKTQKHKKTKRKATEISQSSGPTTLVADETVYEERGDKVERAATTTASLDAEQDSGIIIAPNPQQYLMSLFLRELVQVVVLGFRNYSSKEESQEDTEIQGKYGHDIEINTASTSITTANINITIAEPVTTVNTPITTTGVFVSTAEPSTVSMGVSVRECRVREVKFKREKELG</sequence>
<dbReference type="EMBL" id="BKCJ010236443">
    <property type="protein sequence ID" value="GEZ05742.1"/>
    <property type="molecule type" value="Genomic_DNA"/>
</dbReference>
<evidence type="ECO:0000256" key="1">
    <source>
        <dbReference type="SAM" id="MobiDB-lite"/>
    </source>
</evidence>
<evidence type="ECO:0000313" key="2">
    <source>
        <dbReference type="EMBL" id="GEZ05742.1"/>
    </source>
</evidence>
<accession>A0A699HZ00</accession>
<name>A0A699HZ00_TANCI</name>
<organism evidence="2">
    <name type="scientific">Tanacetum cinerariifolium</name>
    <name type="common">Dalmatian daisy</name>
    <name type="synonym">Chrysanthemum cinerariifolium</name>
    <dbReference type="NCBI Taxonomy" id="118510"/>
    <lineage>
        <taxon>Eukaryota</taxon>
        <taxon>Viridiplantae</taxon>
        <taxon>Streptophyta</taxon>
        <taxon>Embryophyta</taxon>
        <taxon>Tracheophyta</taxon>
        <taxon>Spermatophyta</taxon>
        <taxon>Magnoliopsida</taxon>
        <taxon>eudicotyledons</taxon>
        <taxon>Gunneridae</taxon>
        <taxon>Pentapetalae</taxon>
        <taxon>asterids</taxon>
        <taxon>campanulids</taxon>
        <taxon>Asterales</taxon>
        <taxon>Asteraceae</taxon>
        <taxon>Asteroideae</taxon>
        <taxon>Anthemideae</taxon>
        <taxon>Anthemidinae</taxon>
        <taxon>Tanacetum</taxon>
    </lineage>
</organism>
<gene>
    <name evidence="2" type="ORF">Tci_477715</name>
</gene>
<protein>
    <submittedName>
        <fullName evidence="2">Uncharacterized protein</fullName>
    </submittedName>
</protein>
<proteinExistence type="predicted"/>
<feature type="compositionally biased region" description="Basic residues" evidence="1">
    <location>
        <begin position="45"/>
        <end position="54"/>
    </location>
</feature>
<feature type="region of interest" description="Disordered" evidence="1">
    <location>
        <begin position="1"/>
        <end position="66"/>
    </location>
</feature>
<feature type="non-terminal residue" evidence="2">
    <location>
        <position position="216"/>
    </location>
</feature>
<dbReference type="AlphaFoldDB" id="A0A699HZ00"/>